<dbReference type="EMBL" id="LT629708">
    <property type="protein sequence ID" value="SDP55904.1"/>
    <property type="molecule type" value="Genomic_DNA"/>
</dbReference>
<dbReference type="Proteomes" id="UP000181686">
    <property type="component" value="Unassembled WGS sequence"/>
</dbReference>
<organism evidence="2 4">
    <name type="scientific">Pseudomonas extremorientalis</name>
    <dbReference type="NCBI Taxonomy" id="169669"/>
    <lineage>
        <taxon>Bacteria</taxon>
        <taxon>Pseudomonadati</taxon>
        <taxon>Pseudomonadota</taxon>
        <taxon>Gammaproteobacteria</taxon>
        <taxon>Pseudomonadales</taxon>
        <taxon>Pseudomonadaceae</taxon>
        <taxon>Pseudomonas</taxon>
    </lineage>
</organism>
<dbReference type="Proteomes" id="UP000182654">
    <property type="component" value="Chromosome I"/>
</dbReference>
<feature type="domain" description="Zinc finger Ogr/Delta-type" evidence="1">
    <location>
        <begin position="4"/>
        <end position="50"/>
    </location>
</feature>
<gene>
    <name evidence="2" type="ORF">BFN10_28045</name>
    <name evidence="3" type="ORF">SAMN04490184_3826</name>
</gene>
<evidence type="ECO:0000313" key="4">
    <source>
        <dbReference type="Proteomes" id="UP000181686"/>
    </source>
</evidence>
<dbReference type="RefSeq" id="WP_071492448.1">
    <property type="nucleotide sequence ID" value="NZ_LT629708.1"/>
</dbReference>
<name>A0A1H0TPF4_9PSED</name>
<evidence type="ECO:0000313" key="3">
    <source>
        <dbReference type="EMBL" id="SDP55904.1"/>
    </source>
</evidence>
<reference evidence="2 4" key="1">
    <citation type="submission" date="2016-08" db="EMBL/GenBank/DDBJ databases">
        <title>Draft genome sequence of the type strain of Pseudomonas extremorientalis LMG 19695T isolated from drinking water reservoir.</title>
        <authorList>
            <person name="Tambong J.T."/>
        </authorList>
    </citation>
    <scope>NUCLEOTIDE SEQUENCE [LARGE SCALE GENOMIC DNA]</scope>
    <source>
        <strain evidence="2 4">LMG 19695</strain>
    </source>
</reference>
<accession>A0A1H0TPF4</accession>
<sequence>MRVRCKICGEKGRIISRDELSLEFARLYCQCNSPHCGHTWVANLTFSHTLSPSAQAVDRLLFDRLRSLSKVQQRDLFDQLGVVSST</sequence>
<proteinExistence type="predicted"/>
<dbReference type="EMBL" id="MDGK01000063">
    <property type="protein sequence ID" value="OIN04159.1"/>
    <property type="molecule type" value="Genomic_DNA"/>
</dbReference>
<dbReference type="InterPro" id="IPR007684">
    <property type="entry name" value="Znf_Ogr/Delta"/>
</dbReference>
<evidence type="ECO:0000313" key="2">
    <source>
        <dbReference type="EMBL" id="OIN04159.1"/>
    </source>
</evidence>
<evidence type="ECO:0000313" key="5">
    <source>
        <dbReference type="Proteomes" id="UP000182654"/>
    </source>
</evidence>
<protein>
    <submittedName>
        <fullName evidence="3">Ogr/Delta-like zinc finger</fullName>
    </submittedName>
    <submittedName>
        <fullName evidence="2">Transcriptional regulator</fullName>
    </submittedName>
</protein>
<keyword evidence="5" id="KW-1185">Reference proteome</keyword>
<dbReference type="AlphaFoldDB" id="A0A1H0TPF4"/>
<evidence type="ECO:0000259" key="1">
    <source>
        <dbReference type="Pfam" id="PF04606"/>
    </source>
</evidence>
<dbReference type="Pfam" id="PF04606">
    <property type="entry name" value="Ogr_Delta"/>
    <property type="match status" value="1"/>
</dbReference>
<reference evidence="3 5" key="2">
    <citation type="submission" date="2016-10" db="EMBL/GenBank/DDBJ databases">
        <authorList>
            <person name="Varghese N."/>
            <person name="Submissions S."/>
        </authorList>
    </citation>
    <scope>NUCLEOTIDE SEQUENCE [LARGE SCALE GENOMIC DNA]</scope>
    <source>
        <strain evidence="3 5">BS2774</strain>
    </source>
</reference>